<keyword evidence="4" id="KW-1185">Reference proteome</keyword>
<comment type="caution">
    <text evidence="3">The sequence shown here is derived from an EMBL/GenBank/DDBJ whole genome shotgun (WGS) entry which is preliminary data.</text>
</comment>
<feature type="region of interest" description="Disordered" evidence="1">
    <location>
        <begin position="374"/>
        <end position="396"/>
    </location>
</feature>
<gene>
    <name evidence="3" type="ORF">ACFO0D_18275</name>
</gene>
<organism evidence="3 4">
    <name type="scientific">Deinococcus hohokamensis</name>
    <dbReference type="NCBI Taxonomy" id="309883"/>
    <lineage>
        <taxon>Bacteria</taxon>
        <taxon>Thermotogati</taxon>
        <taxon>Deinococcota</taxon>
        <taxon>Deinococci</taxon>
        <taxon>Deinococcales</taxon>
        <taxon>Deinococcaceae</taxon>
        <taxon>Deinococcus</taxon>
    </lineage>
</organism>
<dbReference type="GO" id="GO:0016874">
    <property type="term" value="F:ligase activity"/>
    <property type="evidence" value="ECO:0007669"/>
    <property type="project" value="UniProtKB-KW"/>
</dbReference>
<evidence type="ECO:0000313" key="3">
    <source>
        <dbReference type="EMBL" id="MFC4640281.1"/>
    </source>
</evidence>
<evidence type="ECO:0000259" key="2">
    <source>
        <dbReference type="Pfam" id="PF00501"/>
    </source>
</evidence>
<feature type="domain" description="AMP-dependent synthetase/ligase" evidence="2">
    <location>
        <begin position="133"/>
        <end position="258"/>
    </location>
</feature>
<name>A0ABV9IF79_9DEIO</name>
<dbReference type="PANTHER" id="PTHR43845">
    <property type="entry name" value="BLR5969 PROTEIN"/>
    <property type="match status" value="1"/>
</dbReference>
<keyword evidence="3" id="KW-0436">Ligase</keyword>
<dbReference type="SUPFAM" id="SSF56801">
    <property type="entry name" value="Acetyl-CoA synthetase-like"/>
    <property type="match status" value="1"/>
</dbReference>
<evidence type="ECO:0000256" key="1">
    <source>
        <dbReference type="SAM" id="MobiDB-lite"/>
    </source>
</evidence>
<dbReference type="RefSeq" id="WP_380063262.1">
    <property type="nucleotide sequence ID" value="NZ_JBHSEI010000015.1"/>
</dbReference>
<dbReference type="Proteomes" id="UP001595952">
    <property type="component" value="Unassembled WGS sequence"/>
</dbReference>
<reference evidence="4" key="1">
    <citation type="journal article" date="2019" name="Int. J. Syst. Evol. Microbiol.">
        <title>The Global Catalogue of Microorganisms (GCM) 10K type strain sequencing project: providing services to taxonomists for standard genome sequencing and annotation.</title>
        <authorList>
            <consortium name="The Broad Institute Genomics Platform"/>
            <consortium name="The Broad Institute Genome Sequencing Center for Infectious Disease"/>
            <person name="Wu L."/>
            <person name="Ma J."/>
        </authorList>
    </citation>
    <scope>NUCLEOTIDE SEQUENCE [LARGE SCALE GENOMIC DNA]</scope>
    <source>
        <strain evidence="4">CCUG 55995</strain>
    </source>
</reference>
<dbReference type="EMBL" id="JBHSEI010000015">
    <property type="protein sequence ID" value="MFC4640281.1"/>
    <property type="molecule type" value="Genomic_DNA"/>
</dbReference>
<accession>A0ABV9IF79</accession>
<proteinExistence type="predicted"/>
<dbReference type="PANTHER" id="PTHR43845:SF1">
    <property type="entry name" value="BLR5969 PROTEIN"/>
    <property type="match status" value="1"/>
</dbReference>
<feature type="compositionally biased region" description="Basic and acidic residues" evidence="1">
    <location>
        <begin position="374"/>
        <end position="385"/>
    </location>
</feature>
<dbReference type="Gene3D" id="3.40.50.12780">
    <property type="entry name" value="N-terminal domain of ligase-like"/>
    <property type="match status" value="1"/>
</dbReference>
<dbReference type="InterPro" id="IPR042099">
    <property type="entry name" value="ANL_N_sf"/>
</dbReference>
<sequence>MTNLLETVNPGPPALPGLLSRLRTLPLYQRALREVPDTAAWADIPFLSRECLTEAFTAGELSHPEAVRVHLTPHPGGGWLPEYATRNDIARHGEASAAAFARAGVVPGDHVQVAFGYHRFAGGWLMQDGLETLGAKTIPFGPGETDAQLETMRRLNVRVLVSAPSFAQKLGEAGARPGLLIAAGEPLSSIEGRREQVEAALGCPALDCYATSEAGLIALETPQRSGLRVLDDWVYVEVIDPESGEPVQDGGRGELVVTHLTKQAMPLLRFRTGDLTRLERHPEGTFLPAGVFGNVSGMLKVKGVKLFPREVAFWLAGHGLDHTQHTLRLSGGGGTDRLHLLVRGTAPDDLKALYADFQRRFAIRADTLSIDPEHVGQGVRDERHGGASLPEAVTPE</sequence>
<protein>
    <submittedName>
        <fullName evidence="3">Phenylacetate--CoA ligase family protein</fullName>
    </submittedName>
</protein>
<evidence type="ECO:0000313" key="4">
    <source>
        <dbReference type="Proteomes" id="UP001595952"/>
    </source>
</evidence>
<dbReference type="InterPro" id="IPR000873">
    <property type="entry name" value="AMP-dep_synth/lig_dom"/>
</dbReference>
<dbReference type="Pfam" id="PF00501">
    <property type="entry name" value="AMP-binding"/>
    <property type="match status" value="1"/>
</dbReference>